<proteinExistence type="predicted"/>
<dbReference type="GO" id="GO:0016758">
    <property type="term" value="F:hexosyltransferase activity"/>
    <property type="evidence" value="ECO:0007669"/>
    <property type="project" value="TreeGrafter"/>
</dbReference>
<dbReference type="PANTHER" id="PTHR45947">
    <property type="entry name" value="SULFOQUINOVOSYL TRANSFERASE SQD2"/>
    <property type="match status" value="1"/>
</dbReference>
<accession>A0A3A3GL27</accession>
<gene>
    <name evidence="3" type="ORF">DQX05_14575</name>
</gene>
<dbReference type="EMBL" id="QYZD01000012">
    <property type="protein sequence ID" value="RJG23097.1"/>
    <property type="molecule type" value="Genomic_DNA"/>
</dbReference>
<dbReference type="Proteomes" id="UP000266177">
    <property type="component" value="Unassembled WGS sequence"/>
</dbReference>
<comment type="caution">
    <text evidence="3">The sequence shown here is derived from an EMBL/GenBank/DDBJ whole genome shotgun (WGS) entry which is preliminary data.</text>
</comment>
<feature type="domain" description="Glycosyltransferase subfamily 4-like N-terminal" evidence="2">
    <location>
        <begin position="66"/>
        <end position="216"/>
    </location>
</feature>
<dbReference type="Pfam" id="PF13439">
    <property type="entry name" value="Glyco_transf_4"/>
    <property type="match status" value="1"/>
</dbReference>
<reference evidence="3 4" key="1">
    <citation type="submission" date="2018-09" db="EMBL/GenBank/DDBJ databases">
        <title>Paenibacillus SK2017-BO5.</title>
        <authorList>
            <person name="Piskunova J.V."/>
            <person name="Dubiley S.A."/>
            <person name="Severinov K.V."/>
        </authorList>
    </citation>
    <scope>NUCLEOTIDE SEQUENCE [LARGE SCALE GENOMIC DNA]</scope>
    <source>
        <strain evidence="3 4">BO5</strain>
    </source>
</reference>
<sequence>MQKSKRALTVKKKTGRRAHSSMKRTRKRTGMASPAALHPVPADISLVPSPTSWPLRILMVIDQFNVGGTETYTLSLTRELIRQGAFVAVAGKRGKLLDSFVGLGCPYYEIDFVQDNFEPDAANLIEHLNVLKMVIHAERIHVVHAHQIPSGELARKAAEHMNVPFVFTVHGCYYDGLVMERIQSGTTFISVSPVVQRMLRLHGIESQTIPNGVDVAEYNAYNPMYRQYLRRRFGIPNHAFVVLYAGRLSWEKADICEESIRTVAALRRSGSSPLILMIVGGGRDQEKVAELAEEERQLAGEPFIIFPGEVLNMRACYAISDCVIGTGRIGLEAMACLRPLISAGSRGFLGVIDASKYDQAWDCWFGDHHSEQPVSRELLMAHIQQIRQMGCEELSELVQSGRSFVTERFHVSQAASRMLDIYRQLVLPVI</sequence>
<protein>
    <submittedName>
        <fullName evidence="3">Glycosyltransferase</fullName>
    </submittedName>
</protein>
<dbReference type="OrthoDB" id="59694at2"/>
<keyword evidence="3" id="KW-0808">Transferase</keyword>
<evidence type="ECO:0000313" key="4">
    <source>
        <dbReference type="Proteomes" id="UP000266177"/>
    </source>
</evidence>
<dbReference type="InterPro" id="IPR050194">
    <property type="entry name" value="Glycosyltransferase_grp1"/>
</dbReference>
<dbReference type="Gene3D" id="3.40.50.2000">
    <property type="entry name" value="Glycogen Phosphorylase B"/>
    <property type="match status" value="2"/>
</dbReference>
<dbReference type="InterPro" id="IPR028098">
    <property type="entry name" value="Glyco_trans_4-like_N"/>
</dbReference>
<evidence type="ECO:0000256" key="1">
    <source>
        <dbReference type="SAM" id="MobiDB-lite"/>
    </source>
</evidence>
<dbReference type="PANTHER" id="PTHR45947:SF3">
    <property type="entry name" value="SULFOQUINOVOSYL TRANSFERASE SQD2"/>
    <property type="match status" value="1"/>
</dbReference>
<dbReference type="RefSeq" id="WP_119794306.1">
    <property type="nucleotide sequence ID" value="NZ_QYZD01000012.1"/>
</dbReference>
<dbReference type="SUPFAM" id="SSF53756">
    <property type="entry name" value="UDP-Glycosyltransferase/glycogen phosphorylase"/>
    <property type="match status" value="1"/>
</dbReference>
<dbReference type="AlphaFoldDB" id="A0A3A3GL27"/>
<evidence type="ECO:0000259" key="2">
    <source>
        <dbReference type="Pfam" id="PF13439"/>
    </source>
</evidence>
<evidence type="ECO:0000313" key="3">
    <source>
        <dbReference type="EMBL" id="RJG23097.1"/>
    </source>
</evidence>
<dbReference type="Pfam" id="PF13692">
    <property type="entry name" value="Glyco_trans_1_4"/>
    <property type="match status" value="1"/>
</dbReference>
<feature type="compositionally biased region" description="Basic residues" evidence="1">
    <location>
        <begin position="1"/>
        <end position="29"/>
    </location>
</feature>
<feature type="region of interest" description="Disordered" evidence="1">
    <location>
        <begin position="1"/>
        <end position="34"/>
    </location>
</feature>
<name>A0A3A3GL27_PANTH</name>
<organism evidence="3 4">
    <name type="scientific">Paenibacillus thiaminolyticus</name>
    <name type="common">Bacillus thiaminolyticus</name>
    <dbReference type="NCBI Taxonomy" id="49283"/>
    <lineage>
        <taxon>Bacteria</taxon>
        <taxon>Bacillati</taxon>
        <taxon>Bacillota</taxon>
        <taxon>Bacilli</taxon>
        <taxon>Bacillales</taxon>
        <taxon>Paenibacillaceae</taxon>
        <taxon>Paenibacillus</taxon>
    </lineage>
</organism>